<gene>
    <name evidence="3" type="ORF">EQG79_22995</name>
</gene>
<keyword evidence="2" id="KW-0812">Transmembrane</keyword>
<proteinExistence type="predicted"/>
<dbReference type="Pfam" id="PF13801">
    <property type="entry name" value="Metal_resist"/>
    <property type="match status" value="1"/>
</dbReference>
<organism evidence="3 4">
    <name type="scientific">Spirosoma sordidisoli</name>
    <dbReference type="NCBI Taxonomy" id="2502893"/>
    <lineage>
        <taxon>Bacteria</taxon>
        <taxon>Pseudomonadati</taxon>
        <taxon>Bacteroidota</taxon>
        <taxon>Cytophagia</taxon>
        <taxon>Cytophagales</taxon>
        <taxon>Cytophagaceae</taxon>
        <taxon>Spirosoma</taxon>
    </lineage>
</organism>
<feature type="transmembrane region" description="Helical" evidence="2">
    <location>
        <begin position="6"/>
        <end position="26"/>
    </location>
</feature>
<dbReference type="EMBL" id="SBLB01000007">
    <property type="protein sequence ID" value="RYC67580.1"/>
    <property type="molecule type" value="Genomic_DNA"/>
</dbReference>
<keyword evidence="4" id="KW-1185">Reference proteome</keyword>
<dbReference type="Proteomes" id="UP000290407">
    <property type="component" value="Unassembled WGS sequence"/>
</dbReference>
<dbReference type="InterPro" id="IPR025961">
    <property type="entry name" value="Metal_resist"/>
</dbReference>
<keyword evidence="2" id="KW-0472">Membrane</keyword>
<accession>A0A4Q2UJG6</accession>
<dbReference type="Gene3D" id="1.20.120.1490">
    <property type="match status" value="1"/>
</dbReference>
<evidence type="ECO:0000256" key="1">
    <source>
        <dbReference type="SAM" id="MobiDB-lite"/>
    </source>
</evidence>
<dbReference type="RefSeq" id="WP_129604526.1">
    <property type="nucleotide sequence ID" value="NZ_SBLB01000007.1"/>
</dbReference>
<feature type="region of interest" description="Disordered" evidence="1">
    <location>
        <begin position="147"/>
        <end position="166"/>
    </location>
</feature>
<name>A0A4Q2UJG6_9BACT</name>
<keyword evidence="2" id="KW-1133">Transmembrane helix</keyword>
<comment type="caution">
    <text evidence="3">The sequence shown here is derived from an EMBL/GenBank/DDBJ whole genome shotgun (WGS) entry which is preliminary data.</text>
</comment>
<sequence length="166" mass="18317">MERTKLLTIALVGLLVLNLVTIGFLIRQSGSPPGPGAPGEGPARLIIDRLRLDAAQQQQYRRLIEAHRRQTRTLAGQSAELYRRYYGLLATDQPDTSQASSLSQQIADNQRAVAQLNYAHFQDIKALCRPDQQADFAQLVDELGQLFARPQRPGPGNSQKNSSEGP</sequence>
<evidence type="ECO:0000256" key="2">
    <source>
        <dbReference type="SAM" id="Phobius"/>
    </source>
</evidence>
<feature type="compositionally biased region" description="Polar residues" evidence="1">
    <location>
        <begin position="156"/>
        <end position="166"/>
    </location>
</feature>
<evidence type="ECO:0000313" key="3">
    <source>
        <dbReference type="EMBL" id="RYC67580.1"/>
    </source>
</evidence>
<evidence type="ECO:0000313" key="4">
    <source>
        <dbReference type="Proteomes" id="UP000290407"/>
    </source>
</evidence>
<dbReference type="AlphaFoldDB" id="A0A4Q2UJG6"/>
<reference evidence="3 4" key="1">
    <citation type="submission" date="2019-01" db="EMBL/GenBank/DDBJ databases">
        <title>Spirosoma flava sp. nov., a propanil-degrading bacterium isolated from herbicide-contaminated soil.</title>
        <authorList>
            <person name="Zhang L."/>
            <person name="Jiang J.-D."/>
        </authorList>
    </citation>
    <scope>NUCLEOTIDE SEQUENCE [LARGE SCALE GENOMIC DNA]</scope>
    <source>
        <strain evidence="3 4">TY50</strain>
    </source>
</reference>
<protein>
    <submittedName>
        <fullName evidence="3">Periplasmic heavy metal sensor</fullName>
    </submittedName>
</protein>